<keyword evidence="2" id="KW-1185">Reference proteome</keyword>
<evidence type="ECO:0008006" key="3">
    <source>
        <dbReference type="Google" id="ProtNLM"/>
    </source>
</evidence>
<accession>A0ABQ1F601</accession>
<proteinExistence type="predicted"/>
<name>A0ABQ1F601_9SPHN</name>
<dbReference type="Proteomes" id="UP000603317">
    <property type="component" value="Unassembled WGS sequence"/>
</dbReference>
<dbReference type="RefSeq" id="WP_188641303.1">
    <property type="nucleotide sequence ID" value="NZ_BMID01000001.1"/>
</dbReference>
<organism evidence="1 2">
    <name type="scientific">Blastomonas marina</name>
    <dbReference type="NCBI Taxonomy" id="1867408"/>
    <lineage>
        <taxon>Bacteria</taxon>
        <taxon>Pseudomonadati</taxon>
        <taxon>Pseudomonadota</taxon>
        <taxon>Alphaproteobacteria</taxon>
        <taxon>Sphingomonadales</taxon>
        <taxon>Sphingomonadaceae</taxon>
        <taxon>Blastomonas</taxon>
    </lineage>
</organism>
<sequence>MTPTPEQIAAFADDQLDGEERDAVATAIAADPALQRQVEAHRALSAKLSAHFAPLMDRELPETLTAPLEPREAEVVDFDAARERKETRRTIPRWGWIAGPALAASLALAVVLPRGGSDDAPGALSGELASALDSQLSATQRADADTRILLSFANAEGDYCRAFTAPEVSGIACREADGWQLERLATGSEAGASEYRQAGSDVSDILAAAQEMARGGGLDAEAEAAARAKGWRD</sequence>
<comment type="caution">
    <text evidence="1">The sequence shown here is derived from an EMBL/GenBank/DDBJ whole genome shotgun (WGS) entry which is preliminary data.</text>
</comment>
<dbReference type="EMBL" id="BMID01000001">
    <property type="protein sequence ID" value="GGA00313.1"/>
    <property type="molecule type" value="Genomic_DNA"/>
</dbReference>
<reference evidence="2" key="1">
    <citation type="journal article" date="2019" name="Int. J. Syst. Evol. Microbiol.">
        <title>The Global Catalogue of Microorganisms (GCM) 10K type strain sequencing project: providing services to taxonomists for standard genome sequencing and annotation.</title>
        <authorList>
            <consortium name="The Broad Institute Genomics Platform"/>
            <consortium name="The Broad Institute Genome Sequencing Center for Infectious Disease"/>
            <person name="Wu L."/>
            <person name="Ma J."/>
        </authorList>
    </citation>
    <scope>NUCLEOTIDE SEQUENCE [LARGE SCALE GENOMIC DNA]</scope>
    <source>
        <strain evidence="2">CGMCC 1.15297</strain>
    </source>
</reference>
<evidence type="ECO:0000313" key="2">
    <source>
        <dbReference type="Proteomes" id="UP000603317"/>
    </source>
</evidence>
<evidence type="ECO:0000313" key="1">
    <source>
        <dbReference type="EMBL" id="GGA00313.1"/>
    </source>
</evidence>
<protein>
    <recommendedName>
        <fullName evidence="3">Anti-sigma factor</fullName>
    </recommendedName>
</protein>
<gene>
    <name evidence="1" type="ORF">GCM10010923_06120</name>
</gene>